<evidence type="ECO:0000313" key="1">
    <source>
        <dbReference type="EMBL" id="KIM63206.1"/>
    </source>
</evidence>
<dbReference type="HOGENOM" id="CLU_2442166_0_0_1"/>
<organism evidence="1 2">
    <name type="scientific">Scleroderma citrinum Foug A</name>
    <dbReference type="NCBI Taxonomy" id="1036808"/>
    <lineage>
        <taxon>Eukaryota</taxon>
        <taxon>Fungi</taxon>
        <taxon>Dikarya</taxon>
        <taxon>Basidiomycota</taxon>
        <taxon>Agaricomycotina</taxon>
        <taxon>Agaricomycetes</taxon>
        <taxon>Agaricomycetidae</taxon>
        <taxon>Boletales</taxon>
        <taxon>Sclerodermatineae</taxon>
        <taxon>Sclerodermataceae</taxon>
        <taxon>Scleroderma</taxon>
    </lineage>
</organism>
<keyword evidence="2" id="KW-1185">Reference proteome</keyword>
<accession>A0A0C3E5A7</accession>
<dbReference type="InParanoid" id="A0A0C3E5A7"/>
<reference evidence="1 2" key="1">
    <citation type="submission" date="2014-04" db="EMBL/GenBank/DDBJ databases">
        <authorList>
            <consortium name="DOE Joint Genome Institute"/>
            <person name="Kuo A."/>
            <person name="Kohler A."/>
            <person name="Nagy L.G."/>
            <person name="Floudas D."/>
            <person name="Copeland A."/>
            <person name="Barry K.W."/>
            <person name="Cichocki N."/>
            <person name="Veneault-Fourrey C."/>
            <person name="LaButti K."/>
            <person name="Lindquist E.A."/>
            <person name="Lipzen A."/>
            <person name="Lundell T."/>
            <person name="Morin E."/>
            <person name="Murat C."/>
            <person name="Sun H."/>
            <person name="Tunlid A."/>
            <person name="Henrissat B."/>
            <person name="Grigoriev I.V."/>
            <person name="Hibbett D.S."/>
            <person name="Martin F."/>
            <person name="Nordberg H.P."/>
            <person name="Cantor M.N."/>
            <person name="Hua S.X."/>
        </authorList>
    </citation>
    <scope>NUCLEOTIDE SEQUENCE [LARGE SCALE GENOMIC DNA]</scope>
    <source>
        <strain evidence="1 2">Foug A</strain>
    </source>
</reference>
<name>A0A0C3E5A7_9AGAM</name>
<dbReference type="AlphaFoldDB" id="A0A0C3E5A7"/>
<evidence type="ECO:0000313" key="2">
    <source>
        <dbReference type="Proteomes" id="UP000053989"/>
    </source>
</evidence>
<protein>
    <submittedName>
        <fullName evidence="1">Uncharacterized protein</fullName>
    </submittedName>
</protein>
<dbReference type="Proteomes" id="UP000053989">
    <property type="component" value="Unassembled WGS sequence"/>
</dbReference>
<proteinExistence type="predicted"/>
<reference evidence="2" key="2">
    <citation type="submission" date="2015-01" db="EMBL/GenBank/DDBJ databases">
        <title>Evolutionary Origins and Diversification of the Mycorrhizal Mutualists.</title>
        <authorList>
            <consortium name="DOE Joint Genome Institute"/>
            <consortium name="Mycorrhizal Genomics Consortium"/>
            <person name="Kohler A."/>
            <person name="Kuo A."/>
            <person name="Nagy L.G."/>
            <person name="Floudas D."/>
            <person name="Copeland A."/>
            <person name="Barry K.W."/>
            <person name="Cichocki N."/>
            <person name="Veneault-Fourrey C."/>
            <person name="LaButti K."/>
            <person name="Lindquist E.A."/>
            <person name="Lipzen A."/>
            <person name="Lundell T."/>
            <person name="Morin E."/>
            <person name="Murat C."/>
            <person name="Riley R."/>
            <person name="Ohm R."/>
            <person name="Sun H."/>
            <person name="Tunlid A."/>
            <person name="Henrissat B."/>
            <person name="Grigoriev I.V."/>
            <person name="Hibbett D.S."/>
            <person name="Martin F."/>
        </authorList>
    </citation>
    <scope>NUCLEOTIDE SEQUENCE [LARGE SCALE GENOMIC DNA]</scope>
    <source>
        <strain evidence="2">Foug A</strain>
    </source>
</reference>
<gene>
    <name evidence="1" type="ORF">SCLCIDRAFT_760308</name>
</gene>
<sequence length="90" mass="9642">MLLHTNPVDCISCTNPTKAILRPDPTGPTATVGVQGSCRLIRGAVDLESDANNQAICNMTELPEIFNSEGERSSTKFISKQHQVVVSSIS</sequence>
<dbReference type="EMBL" id="KN822036">
    <property type="protein sequence ID" value="KIM63206.1"/>
    <property type="molecule type" value="Genomic_DNA"/>
</dbReference>